<keyword evidence="1" id="KW-1133">Transmembrane helix</keyword>
<keyword evidence="1" id="KW-0812">Transmembrane</keyword>
<feature type="transmembrane region" description="Helical" evidence="1">
    <location>
        <begin position="107"/>
        <end position="125"/>
    </location>
</feature>
<feature type="transmembrane region" description="Helical" evidence="1">
    <location>
        <begin position="188"/>
        <end position="208"/>
    </location>
</feature>
<name>A0ABS6EHW1_9CLOT</name>
<dbReference type="Proteomes" id="UP000726170">
    <property type="component" value="Unassembled WGS sequence"/>
</dbReference>
<reference evidence="2 3" key="1">
    <citation type="submission" date="2021-06" db="EMBL/GenBank/DDBJ databases">
        <authorList>
            <person name="Sun Q."/>
            <person name="Li D."/>
        </authorList>
    </citation>
    <scope>NUCLEOTIDE SEQUENCE [LARGE SCALE GENOMIC DNA]</scope>
    <source>
        <strain evidence="2 3">MSJ-11</strain>
    </source>
</reference>
<sequence>MKDLEKYVDRLFENYKKTEETEDLREEILSNLEARIKDNMDSGLEYKKAYKEAIKNIQSIDMFIDDNKKIYINRFKKELAQIGVLYALIGWILTIPLRLIFKSTVNNIFMIALICTGIVYLFMIYKKDDEYLSQTSTIDMNDINTIKNYTWIVWGIFVLLIMIVNFGVRFASNIWFSRPIRIDGPYQFAMIAGGFFIPLLSIIIPLFINRACKLINEYEVN</sequence>
<organism evidence="2 3">
    <name type="scientific">Clostridium mobile</name>
    <dbReference type="NCBI Taxonomy" id="2841512"/>
    <lineage>
        <taxon>Bacteria</taxon>
        <taxon>Bacillati</taxon>
        <taxon>Bacillota</taxon>
        <taxon>Clostridia</taxon>
        <taxon>Eubacteriales</taxon>
        <taxon>Clostridiaceae</taxon>
        <taxon>Clostridium</taxon>
    </lineage>
</organism>
<evidence type="ECO:0000313" key="2">
    <source>
        <dbReference type="EMBL" id="MBU5483984.1"/>
    </source>
</evidence>
<protein>
    <submittedName>
        <fullName evidence="2">Uncharacterized protein</fullName>
    </submittedName>
</protein>
<proteinExistence type="predicted"/>
<keyword evidence="3" id="KW-1185">Reference proteome</keyword>
<dbReference type="EMBL" id="JAHLQF010000002">
    <property type="protein sequence ID" value="MBU5483984.1"/>
    <property type="molecule type" value="Genomic_DNA"/>
</dbReference>
<keyword evidence="1" id="KW-0472">Membrane</keyword>
<feature type="transmembrane region" description="Helical" evidence="1">
    <location>
        <begin position="146"/>
        <end position="168"/>
    </location>
</feature>
<gene>
    <name evidence="2" type="ORF">KQI86_06550</name>
</gene>
<evidence type="ECO:0000313" key="3">
    <source>
        <dbReference type="Proteomes" id="UP000726170"/>
    </source>
</evidence>
<accession>A0ABS6EHW1</accession>
<dbReference type="NCBIfam" id="NF038403">
    <property type="entry name" value="perm_prefix_1"/>
    <property type="match status" value="1"/>
</dbReference>
<feature type="transmembrane region" description="Helical" evidence="1">
    <location>
        <begin position="79"/>
        <end position="101"/>
    </location>
</feature>
<comment type="caution">
    <text evidence="2">The sequence shown here is derived from an EMBL/GenBank/DDBJ whole genome shotgun (WGS) entry which is preliminary data.</text>
</comment>
<evidence type="ECO:0000256" key="1">
    <source>
        <dbReference type="SAM" id="Phobius"/>
    </source>
</evidence>
<dbReference type="InterPro" id="IPR047928">
    <property type="entry name" value="Perm_prefix_1"/>
</dbReference>
<dbReference type="RefSeq" id="WP_216438482.1">
    <property type="nucleotide sequence ID" value="NZ_JAHLQF010000002.1"/>
</dbReference>